<dbReference type="InterPro" id="IPR002495">
    <property type="entry name" value="Glyco_trans_8"/>
</dbReference>
<evidence type="ECO:0000313" key="4">
    <source>
        <dbReference type="EMBL" id="KAB0805237.1"/>
    </source>
</evidence>
<dbReference type="Proteomes" id="UP000327044">
    <property type="component" value="Unassembled WGS sequence"/>
</dbReference>
<feature type="compositionally biased region" description="Polar residues" evidence="3">
    <location>
        <begin position="691"/>
        <end position="700"/>
    </location>
</feature>
<evidence type="ECO:0000256" key="1">
    <source>
        <dbReference type="ARBA" id="ARBA00038162"/>
    </source>
</evidence>
<reference evidence="4 5" key="1">
    <citation type="journal article" date="2018" name="Elife">
        <title>Firefly genomes illuminate parallel origins of bioluminescence in beetles.</title>
        <authorList>
            <person name="Fallon T.R."/>
            <person name="Lower S.E."/>
            <person name="Chang C.H."/>
            <person name="Bessho-Uehara M."/>
            <person name="Martin G.J."/>
            <person name="Bewick A.J."/>
            <person name="Behringer M."/>
            <person name="Debat H.J."/>
            <person name="Wong I."/>
            <person name="Day J.C."/>
            <person name="Suvorov A."/>
            <person name="Silva C.J."/>
            <person name="Stanger-Hall K.F."/>
            <person name="Hall D.W."/>
            <person name="Schmitz R.J."/>
            <person name="Nelson D.R."/>
            <person name="Lewis S.M."/>
            <person name="Shigenobu S."/>
            <person name="Bybee S.M."/>
            <person name="Larracuente A.M."/>
            <person name="Oba Y."/>
            <person name="Weng J.K."/>
        </authorList>
    </citation>
    <scope>NUCLEOTIDE SEQUENCE [LARGE SCALE GENOMIC DNA]</scope>
    <source>
        <strain evidence="4">1611_PpyrPB1</strain>
        <tissue evidence="4">Whole body</tissue>
    </source>
</reference>
<sequence length="926" mass="99654">MGGFAWVTLATNDSYSLGALVLAHSLRQVNTVHQLAVLVTPGVTPVMRAKLASVFNVVVDVNILDSKDEANLRLLKRPELGVTFTKLHCWRLTQFEKCVFLDADTMVLANADELFDKEEFSAAPDVGWPDCFNSGVFVYRPSEETYSNIVKFALERGSFDGGDQGLLNLYFSDWAHKDISKHLPFIYNTCSTACYSYLPAFKQFGGNVKIIHFIGSSKPWLQYFDSETRQVQVGSDLQHLRVVLQQWWNIFCSCIHPILSPEMAPSRVPAAIPLPFHSSMEQTVHHEFNPDSSYNKPTSKNVWDPWEEYEEKIDNFEIQSNTICVPNVHSENIDTSVHIASEIHDNNNIPTFQHSQETPESSHFLHHDTNTHMLHNVSHNQESHVDTFVNQPEFSFSNQSDHTPPPHPLHDSVHSHIEQSFQPPSPEPDICTSYTNVEPGTECTQHARPQSCESASSVTNESALHESNEVFDNSAGLAGAFARLTLGAPRTAEQAMLEDQLRRQGWEVGNIDYMGRDSFDNIWTKICETLNTAPAPPDQSQEPSHAVPSEAAKQATTADITPTPPPESVSKPEFTKPQSTQLSEVAATQSEQPAVIPLPKAPTEVPVAKSETVALQSKCGKTEDTEKPILPPTPISPISVCPVGAPSTPAPIPKQQIVSPPIALPDSPTVCELPKPAPSLMSELQKPTPPQAETQKTTVSAPIPPQPATAPHSVATSAPTPVTPKPIVPQAEAQKPTVDTSKAAPPTNPAEKQKAPDAPAPSAPKTVTQPPTTVPPQSVPQKPTVEASKPAPPAKHDEKAKAPSPSPPKIASEAPKAVTAPPAQKPTPAPTVDTSKPVPPAKSDDKEKAPAASPPSKAPSKTTAKPTPAKPADPAPAKPAEPTPAKPADPKPTTPPADAGPTPPPRKSTAGGGSAPKKPAAKGGKK</sequence>
<dbReference type="InterPro" id="IPR050587">
    <property type="entry name" value="GNT1/Glycosyltrans_8"/>
</dbReference>
<dbReference type="EC" id="2.4.1.186" evidence="2"/>
<dbReference type="OrthoDB" id="2014201at2759"/>
<dbReference type="EMBL" id="VVIM01000001">
    <property type="protein sequence ID" value="KAB0805237.1"/>
    <property type="molecule type" value="Genomic_DNA"/>
</dbReference>
<dbReference type="InterPro" id="IPR029044">
    <property type="entry name" value="Nucleotide-diphossugar_trans"/>
</dbReference>
<evidence type="ECO:0000256" key="2">
    <source>
        <dbReference type="ARBA" id="ARBA00038934"/>
    </source>
</evidence>
<dbReference type="SUPFAM" id="SSF53448">
    <property type="entry name" value="Nucleotide-diphospho-sugar transferases"/>
    <property type="match status" value="1"/>
</dbReference>
<dbReference type="FunFam" id="3.90.550.10:FF:000085">
    <property type="entry name" value="Glycogenin, isoform B"/>
    <property type="match status" value="1"/>
</dbReference>
<organism evidence="4 5">
    <name type="scientific">Photinus pyralis</name>
    <name type="common">Common eastern firefly</name>
    <name type="synonym">Lampyris pyralis</name>
    <dbReference type="NCBI Taxonomy" id="7054"/>
    <lineage>
        <taxon>Eukaryota</taxon>
        <taxon>Metazoa</taxon>
        <taxon>Ecdysozoa</taxon>
        <taxon>Arthropoda</taxon>
        <taxon>Hexapoda</taxon>
        <taxon>Insecta</taxon>
        <taxon>Pterygota</taxon>
        <taxon>Neoptera</taxon>
        <taxon>Endopterygota</taxon>
        <taxon>Coleoptera</taxon>
        <taxon>Polyphaga</taxon>
        <taxon>Elateriformia</taxon>
        <taxon>Elateroidea</taxon>
        <taxon>Lampyridae</taxon>
        <taxon>Lampyrinae</taxon>
        <taxon>Photinus</taxon>
    </lineage>
</organism>
<feature type="region of interest" description="Disordered" evidence="3">
    <location>
        <begin position="394"/>
        <end position="431"/>
    </location>
</feature>
<feature type="region of interest" description="Disordered" evidence="3">
    <location>
        <begin position="531"/>
        <end position="603"/>
    </location>
</feature>
<proteinExistence type="inferred from homology"/>
<dbReference type="AlphaFoldDB" id="A0A5N4B6K2"/>
<dbReference type="InParanoid" id="A0A5N4B6K2"/>
<evidence type="ECO:0000256" key="3">
    <source>
        <dbReference type="SAM" id="MobiDB-lite"/>
    </source>
</evidence>
<dbReference type="Gene3D" id="3.90.550.10">
    <property type="entry name" value="Spore Coat Polysaccharide Biosynthesis Protein SpsA, Chain A"/>
    <property type="match status" value="1"/>
</dbReference>
<dbReference type="PANTHER" id="PTHR11183">
    <property type="entry name" value="GLYCOGENIN SUBFAMILY MEMBER"/>
    <property type="match status" value="1"/>
</dbReference>
<keyword evidence="5" id="KW-1185">Reference proteome</keyword>
<evidence type="ECO:0000313" key="5">
    <source>
        <dbReference type="Proteomes" id="UP000327044"/>
    </source>
</evidence>
<feature type="compositionally biased region" description="Basic and acidic residues" evidence="3">
    <location>
        <begin position="408"/>
        <end position="417"/>
    </location>
</feature>
<dbReference type="GO" id="GO:0005978">
    <property type="term" value="P:glycogen biosynthetic process"/>
    <property type="evidence" value="ECO:0007669"/>
    <property type="project" value="UniProtKB-ARBA"/>
</dbReference>
<feature type="compositionally biased region" description="Pro residues" evidence="3">
    <location>
        <begin position="868"/>
        <end position="895"/>
    </location>
</feature>
<comment type="caution">
    <text evidence="4">The sequence shown here is derived from an EMBL/GenBank/DDBJ whole genome shotgun (WGS) entry which is preliminary data.</text>
</comment>
<dbReference type="FunCoup" id="A0A5N4B6K2">
    <property type="interactions" value="139"/>
</dbReference>
<feature type="compositionally biased region" description="Low complexity" evidence="3">
    <location>
        <begin position="809"/>
        <end position="822"/>
    </location>
</feature>
<accession>A0A5N4B6K2</accession>
<feature type="compositionally biased region" description="Low complexity" evidence="3">
    <location>
        <begin position="858"/>
        <end position="867"/>
    </location>
</feature>
<feature type="compositionally biased region" description="Polar residues" evidence="3">
    <location>
        <begin position="576"/>
        <end position="592"/>
    </location>
</feature>
<protein>
    <recommendedName>
        <fullName evidence="2">glycogenin glucosyltransferase</fullName>
        <ecNumber evidence="2">2.4.1.186</ecNumber>
    </recommendedName>
</protein>
<dbReference type="CDD" id="cd02537">
    <property type="entry name" value="GT8_Glycogenin"/>
    <property type="match status" value="1"/>
</dbReference>
<gene>
    <name evidence="4" type="ORF">PPYR_02207</name>
</gene>
<name>A0A5N4B6K2_PHOPY</name>
<feature type="region of interest" description="Disordered" evidence="3">
    <location>
        <begin position="651"/>
        <end position="926"/>
    </location>
</feature>
<dbReference type="GO" id="GO:0008466">
    <property type="term" value="F:glycogenin glucosyltransferase activity"/>
    <property type="evidence" value="ECO:0007669"/>
    <property type="project" value="UniProtKB-EC"/>
</dbReference>
<dbReference type="Pfam" id="PF01501">
    <property type="entry name" value="Glyco_transf_8"/>
    <property type="match status" value="1"/>
</dbReference>
<comment type="similarity">
    <text evidence="1">Belongs to the glycosyltransferase 8 family. Glycogenin subfamily.</text>
</comment>